<keyword evidence="6" id="KW-1185">Reference proteome</keyword>
<dbReference type="Pfam" id="PF01535">
    <property type="entry name" value="PPR"/>
    <property type="match status" value="5"/>
</dbReference>
<feature type="repeat" description="PPR" evidence="3">
    <location>
        <begin position="339"/>
        <end position="373"/>
    </location>
</feature>
<dbReference type="InterPro" id="IPR002885">
    <property type="entry name" value="PPR_rpt"/>
</dbReference>
<dbReference type="AlphaFoldDB" id="A0A5A7PCJ9"/>
<organism evidence="5 6">
    <name type="scientific">Striga asiatica</name>
    <name type="common">Asiatic witchweed</name>
    <name type="synonym">Buchnera asiatica</name>
    <dbReference type="NCBI Taxonomy" id="4170"/>
    <lineage>
        <taxon>Eukaryota</taxon>
        <taxon>Viridiplantae</taxon>
        <taxon>Streptophyta</taxon>
        <taxon>Embryophyta</taxon>
        <taxon>Tracheophyta</taxon>
        <taxon>Spermatophyta</taxon>
        <taxon>Magnoliopsida</taxon>
        <taxon>eudicotyledons</taxon>
        <taxon>Gunneridae</taxon>
        <taxon>Pentapetalae</taxon>
        <taxon>asterids</taxon>
        <taxon>lamiids</taxon>
        <taxon>Lamiales</taxon>
        <taxon>Orobanchaceae</taxon>
        <taxon>Buchnereae</taxon>
        <taxon>Striga</taxon>
    </lineage>
</organism>
<dbReference type="GO" id="GO:0009451">
    <property type="term" value="P:RNA modification"/>
    <property type="evidence" value="ECO:0007669"/>
    <property type="project" value="InterPro"/>
</dbReference>
<feature type="repeat" description="PPR" evidence="3">
    <location>
        <begin position="440"/>
        <end position="475"/>
    </location>
</feature>
<dbReference type="InterPro" id="IPR011990">
    <property type="entry name" value="TPR-like_helical_dom_sf"/>
</dbReference>
<dbReference type="GO" id="GO:0008270">
    <property type="term" value="F:zinc ion binding"/>
    <property type="evidence" value="ECO:0007669"/>
    <property type="project" value="InterPro"/>
</dbReference>
<evidence type="ECO:0000313" key="5">
    <source>
        <dbReference type="EMBL" id="GER30344.1"/>
    </source>
</evidence>
<dbReference type="FunFam" id="1.25.40.10:FF:000031">
    <property type="entry name" value="Pentatricopeptide repeat-containing protein mitochondrial"/>
    <property type="match status" value="1"/>
</dbReference>
<sequence length="748" mass="82917">MRNAAETLKILLNNPSLIKTSSQAKQLHASAVKLTGLGSPSPELTGLIISVYAGFDLLQDCLSLLSTFGSSPPPTKVWKSVIRCCASNGDFVGSVGFFKEMWASGRGPAGNMFPSLLKTCVHLKNLKLGEAVHGCTVRLGLDAELFTGNALMNMYSKLETLSARNVFDGMSQLRGSIILKEKTHFLSEKVENEERVVADLNCRADFRPNSGTVIDRVKNEAFPMDSVRKVFEKMPVKDVVSCNTLIGGLLQNGMHAEALSTVKQMGNSNVKPDSFTLSSILPMFSQHVNLAKGKEIHAYAIRHGFDKDMFIGSSLIDMYANCSQLEDSYKVFSLSPHKDSVSWNSMIAVCVQNGNFDNGLKLFREMLVAGVEPVAVSFSSIIPACAHLTTLCLGKQLHGCILRRGFDSNIYVASSLLDMYSKCGNLQVARWLFERMESHDTISFTAMIMAYALHGDAREAIDLFDRMDKIEGIKPTSASFLAVLTACSHSGLVDRAWEYFNSMTRDYSISPCIDHYAAISDLLGRAGKLDEAYKFISEMKVEPTGVIWSSLLSACRVRKNVELAERVSKEMLKIDPKNVGAYVLLSNVYVAAGRWNAATKLRVKMRGKGLRKKAACSWVEVKNELHVFVSGDVSHPDYLRIGGALKDLMERIEREGYVPDTNSELHDVDEEQKKYVLSTHSERLAIAFGVLSAPHGTTIRVTKNLRVCVDCHTAIKYMSRVLGREIIVRDVVRFHHFKDGECSCRDYW</sequence>
<accession>A0A5A7PCJ9</accession>
<gene>
    <name evidence="5" type="ORF">STAS_06289</name>
</gene>
<proteinExistence type="inferred from homology"/>
<comment type="caution">
    <text evidence="5">The sequence shown here is derived from an EMBL/GenBank/DDBJ whole genome shotgun (WGS) entry which is preliminary data.</text>
</comment>
<protein>
    <submittedName>
        <fullName evidence="5">Pentatricopeptide repeat-containing protein</fullName>
    </submittedName>
</protein>
<dbReference type="PROSITE" id="PS51375">
    <property type="entry name" value="PPR"/>
    <property type="match status" value="5"/>
</dbReference>
<dbReference type="Proteomes" id="UP000325081">
    <property type="component" value="Unassembled WGS sequence"/>
</dbReference>
<evidence type="ECO:0000256" key="3">
    <source>
        <dbReference type="PROSITE-ProRule" id="PRU00708"/>
    </source>
</evidence>
<dbReference type="PANTHER" id="PTHR47926:SF518">
    <property type="entry name" value="(WILD MALAYSIAN BANANA) HYPOTHETICAL PROTEIN"/>
    <property type="match status" value="1"/>
</dbReference>
<evidence type="ECO:0000256" key="2">
    <source>
        <dbReference type="ARBA" id="ARBA00022737"/>
    </source>
</evidence>
<dbReference type="OrthoDB" id="785331at2759"/>
<name>A0A5A7PCJ9_STRAF</name>
<dbReference type="InterPro" id="IPR046848">
    <property type="entry name" value="E_motif"/>
</dbReference>
<feature type="domain" description="DYW" evidence="4">
    <location>
        <begin position="656"/>
        <end position="748"/>
    </location>
</feature>
<dbReference type="FunFam" id="1.25.40.10:FF:000073">
    <property type="entry name" value="Pentatricopeptide repeat-containing protein chloroplastic"/>
    <property type="match status" value="1"/>
</dbReference>
<dbReference type="NCBIfam" id="TIGR00756">
    <property type="entry name" value="PPR"/>
    <property type="match status" value="4"/>
</dbReference>
<evidence type="ECO:0000256" key="1">
    <source>
        <dbReference type="ARBA" id="ARBA00006643"/>
    </source>
</evidence>
<reference evidence="6" key="1">
    <citation type="journal article" date="2019" name="Curr. Biol.">
        <title>Genome Sequence of Striga asiatica Provides Insight into the Evolution of Plant Parasitism.</title>
        <authorList>
            <person name="Yoshida S."/>
            <person name="Kim S."/>
            <person name="Wafula E.K."/>
            <person name="Tanskanen J."/>
            <person name="Kim Y.M."/>
            <person name="Honaas L."/>
            <person name="Yang Z."/>
            <person name="Spallek T."/>
            <person name="Conn C.E."/>
            <person name="Ichihashi Y."/>
            <person name="Cheong K."/>
            <person name="Cui S."/>
            <person name="Der J.P."/>
            <person name="Gundlach H."/>
            <person name="Jiao Y."/>
            <person name="Hori C."/>
            <person name="Ishida J.K."/>
            <person name="Kasahara H."/>
            <person name="Kiba T."/>
            <person name="Kim M.S."/>
            <person name="Koo N."/>
            <person name="Laohavisit A."/>
            <person name="Lee Y.H."/>
            <person name="Lumba S."/>
            <person name="McCourt P."/>
            <person name="Mortimer J.C."/>
            <person name="Mutuku J.M."/>
            <person name="Nomura T."/>
            <person name="Sasaki-Sekimoto Y."/>
            <person name="Seto Y."/>
            <person name="Wang Y."/>
            <person name="Wakatake T."/>
            <person name="Sakakibara H."/>
            <person name="Demura T."/>
            <person name="Yamaguchi S."/>
            <person name="Yoneyama K."/>
            <person name="Manabe R.I."/>
            <person name="Nelson D.C."/>
            <person name="Schulman A.H."/>
            <person name="Timko M.P."/>
            <person name="dePamphilis C.W."/>
            <person name="Choi D."/>
            <person name="Shirasu K."/>
        </authorList>
    </citation>
    <scope>NUCLEOTIDE SEQUENCE [LARGE SCALE GENOMIC DNA]</scope>
    <source>
        <strain evidence="6">cv. UVA1</strain>
    </source>
</reference>
<dbReference type="InterPro" id="IPR032867">
    <property type="entry name" value="DYW_dom"/>
</dbReference>
<dbReference type="InterPro" id="IPR046960">
    <property type="entry name" value="PPR_At4g14850-like_plant"/>
</dbReference>
<keyword evidence="2" id="KW-0677">Repeat</keyword>
<dbReference type="Pfam" id="PF13041">
    <property type="entry name" value="PPR_2"/>
    <property type="match status" value="2"/>
</dbReference>
<evidence type="ECO:0000313" key="6">
    <source>
        <dbReference type="Proteomes" id="UP000325081"/>
    </source>
</evidence>
<dbReference type="FunFam" id="1.25.40.10:FF:000366">
    <property type="entry name" value="Pentatricopeptide (PPR) repeat-containing protein"/>
    <property type="match status" value="1"/>
</dbReference>
<dbReference type="SUPFAM" id="SSF48452">
    <property type="entry name" value="TPR-like"/>
    <property type="match status" value="1"/>
</dbReference>
<feature type="repeat" description="PPR" evidence="3">
    <location>
        <begin position="74"/>
        <end position="108"/>
    </location>
</feature>
<dbReference type="GO" id="GO:0003723">
    <property type="term" value="F:RNA binding"/>
    <property type="evidence" value="ECO:0007669"/>
    <property type="project" value="InterPro"/>
</dbReference>
<dbReference type="Pfam" id="PF20431">
    <property type="entry name" value="E_motif"/>
    <property type="match status" value="1"/>
</dbReference>
<comment type="similarity">
    <text evidence="1">Belongs to the PPR family. PCMP-H subfamily.</text>
</comment>
<dbReference type="Gene3D" id="1.25.40.10">
    <property type="entry name" value="Tetratricopeptide repeat domain"/>
    <property type="match status" value="5"/>
</dbReference>
<dbReference type="Pfam" id="PF14432">
    <property type="entry name" value="DYW_deaminase"/>
    <property type="match status" value="1"/>
</dbReference>
<dbReference type="EMBL" id="BKCP01004339">
    <property type="protein sequence ID" value="GER30344.1"/>
    <property type="molecule type" value="Genomic_DNA"/>
</dbReference>
<feature type="repeat" description="PPR" evidence="3">
    <location>
        <begin position="238"/>
        <end position="272"/>
    </location>
</feature>
<dbReference type="PANTHER" id="PTHR47926">
    <property type="entry name" value="PENTATRICOPEPTIDE REPEAT-CONTAINING PROTEIN"/>
    <property type="match status" value="1"/>
</dbReference>
<feature type="repeat" description="PPR" evidence="3">
    <location>
        <begin position="409"/>
        <end position="439"/>
    </location>
</feature>
<evidence type="ECO:0000259" key="4">
    <source>
        <dbReference type="Pfam" id="PF14432"/>
    </source>
</evidence>